<proteinExistence type="predicted"/>
<keyword evidence="3" id="KW-0812">Transmembrane</keyword>
<sequence length="217" mass="24529">MTKTIADIMTREVVTVRPETPIIQAANLLLKHGFNGLPVVDTTGHLVGIVTEYDFILKKNSIHLLTLIRIFNDLDVFKKDSAPVKEDLKKLLDMKVGEIMNTDPLTAPSTSSVEEVVNVFEQHHRVNPIIVTTTARTLMGVVSRHDVLKFLGDGDIRNVYPRPGQTIDQQANDFIKNLENRFVLVSKSRTRWWLIASILFAVIGFSIAWLLILRVNF</sequence>
<evidence type="ECO:0000256" key="1">
    <source>
        <dbReference type="ARBA" id="ARBA00023122"/>
    </source>
</evidence>
<organism evidence="5 6">
    <name type="scientific">Candidatus Yanofskybacteria bacterium RIFCSPLOWO2_01_FULL_49_17</name>
    <dbReference type="NCBI Taxonomy" id="1802700"/>
    <lineage>
        <taxon>Bacteria</taxon>
        <taxon>Candidatus Yanofskyibacteriota</taxon>
    </lineage>
</organism>
<dbReference type="Proteomes" id="UP000178444">
    <property type="component" value="Unassembled WGS sequence"/>
</dbReference>
<dbReference type="InterPro" id="IPR000644">
    <property type="entry name" value="CBS_dom"/>
</dbReference>
<evidence type="ECO:0000259" key="4">
    <source>
        <dbReference type="PROSITE" id="PS51371"/>
    </source>
</evidence>
<dbReference type="Pfam" id="PF00571">
    <property type="entry name" value="CBS"/>
    <property type="match status" value="2"/>
</dbReference>
<dbReference type="EMBL" id="MGKO01000001">
    <property type="protein sequence ID" value="OGN28288.1"/>
    <property type="molecule type" value="Genomic_DNA"/>
</dbReference>
<comment type="caution">
    <text evidence="5">The sequence shown here is derived from an EMBL/GenBank/DDBJ whole genome shotgun (WGS) entry which is preliminary data.</text>
</comment>
<dbReference type="CDD" id="cd04586">
    <property type="entry name" value="CBS_pair_BON_assoc"/>
    <property type="match status" value="1"/>
</dbReference>
<name>A0A1F8GUH1_9BACT</name>
<dbReference type="PROSITE" id="PS51371">
    <property type="entry name" value="CBS"/>
    <property type="match status" value="2"/>
</dbReference>
<dbReference type="SMART" id="SM00116">
    <property type="entry name" value="CBS"/>
    <property type="match status" value="2"/>
</dbReference>
<dbReference type="InterPro" id="IPR046342">
    <property type="entry name" value="CBS_dom_sf"/>
</dbReference>
<dbReference type="PANTHER" id="PTHR43080:SF2">
    <property type="entry name" value="CBS DOMAIN-CONTAINING PROTEIN"/>
    <property type="match status" value="1"/>
</dbReference>
<dbReference type="PANTHER" id="PTHR43080">
    <property type="entry name" value="CBS DOMAIN-CONTAINING PROTEIN CBSX3, MITOCHONDRIAL"/>
    <property type="match status" value="1"/>
</dbReference>
<feature type="transmembrane region" description="Helical" evidence="3">
    <location>
        <begin position="192"/>
        <end position="213"/>
    </location>
</feature>
<dbReference type="AlphaFoldDB" id="A0A1F8GUH1"/>
<gene>
    <name evidence="5" type="ORF">A2941_01945</name>
</gene>
<accession>A0A1F8GUH1</accession>
<keyword evidence="3" id="KW-1133">Transmembrane helix</keyword>
<evidence type="ECO:0000256" key="3">
    <source>
        <dbReference type="SAM" id="Phobius"/>
    </source>
</evidence>
<evidence type="ECO:0000256" key="2">
    <source>
        <dbReference type="PROSITE-ProRule" id="PRU00703"/>
    </source>
</evidence>
<keyword evidence="1 2" id="KW-0129">CBS domain</keyword>
<dbReference type="InterPro" id="IPR051257">
    <property type="entry name" value="Diverse_CBS-Domain"/>
</dbReference>
<dbReference type="Gene3D" id="3.10.580.10">
    <property type="entry name" value="CBS-domain"/>
    <property type="match status" value="1"/>
</dbReference>
<dbReference type="SUPFAM" id="SSF54631">
    <property type="entry name" value="CBS-domain pair"/>
    <property type="match status" value="1"/>
</dbReference>
<evidence type="ECO:0000313" key="6">
    <source>
        <dbReference type="Proteomes" id="UP000178444"/>
    </source>
</evidence>
<keyword evidence="3" id="KW-0472">Membrane</keyword>
<protein>
    <recommendedName>
        <fullName evidence="4">CBS domain-containing protein</fullName>
    </recommendedName>
</protein>
<feature type="domain" description="CBS" evidence="4">
    <location>
        <begin position="9"/>
        <end position="65"/>
    </location>
</feature>
<reference evidence="5 6" key="1">
    <citation type="journal article" date="2016" name="Nat. Commun.">
        <title>Thousands of microbial genomes shed light on interconnected biogeochemical processes in an aquifer system.</title>
        <authorList>
            <person name="Anantharaman K."/>
            <person name="Brown C.T."/>
            <person name="Hug L.A."/>
            <person name="Sharon I."/>
            <person name="Castelle C.J."/>
            <person name="Probst A.J."/>
            <person name="Thomas B.C."/>
            <person name="Singh A."/>
            <person name="Wilkins M.J."/>
            <person name="Karaoz U."/>
            <person name="Brodie E.L."/>
            <person name="Williams K.H."/>
            <person name="Hubbard S.S."/>
            <person name="Banfield J.F."/>
        </authorList>
    </citation>
    <scope>NUCLEOTIDE SEQUENCE [LARGE SCALE GENOMIC DNA]</scope>
</reference>
<evidence type="ECO:0000313" key="5">
    <source>
        <dbReference type="EMBL" id="OGN28288.1"/>
    </source>
</evidence>
<feature type="domain" description="CBS" evidence="4">
    <location>
        <begin position="100"/>
        <end position="159"/>
    </location>
</feature>